<gene>
    <name evidence="1" type="ORF">GCM10023198_53440</name>
</gene>
<evidence type="ECO:0000313" key="1">
    <source>
        <dbReference type="EMBL" id="GAA4722239.1"/>
    </source>
</evidence>
<sequence>MCWVLSRVHLEKQHDVHDPSVGDFLARSGAFVRSVRGIRYVLDARVGIRFPVADGS</sequence>
<comment type="caution">
    <text evidence="1">The sequence shown here is derived from an EMBL/GenBank/DDBJ whole genome shotgun (WGS) entry which is preliminary data.</text>
</comment>
<dbReference type="EMBL" id="BAABHM010000035">
    <property type="protein sequence ID" value="GAA4722239.1"/>
    <property type="molecule type" value="Genomic_DNA"/>
</dbReference>
<keyword evidence="2" id="KW-1185">Reference proteome</keyword>
<organism evidence="1 2">
    <name type="scientific">Promicromonospora umidemergens</name>
    <dbReference type="NCBI Taxonomy" id="629679"/>
    <lineage>
        <taxon>Bacteria</taxon>
        <taxon>Bacillati</taxon>
        <taxon>Actinomycetota</taxon>
        <taxon>Actinomycetes</taxon>
        <taxon>Micrococcales</taxon>
        <taxon>Promicromonosporaceae</taxon>
        <taxon>Promicromonospora</taxon>
    </lineage>
</organism>
<proteinExistence type="predicted"/>
<dbReference type="Proteomes" id="UP001500843">
    <property type="component" value="Unassembled WGS sequence"/>
</dbReference>
<evidence type="ECO:0000313" key="2">
    <source>
        <dbReference type="Proteomes" id="UP001500843"/>
    </source>
</evidence>
<name>A0ABP8Y869_9MICO</name>
<accession>A0ABP8Y869</accession>
<protein>
    <submittedName>
        <fullName evidence="1">Uncharacterized protein</fullName>
    </submittedName>
</protein>
<reference evidence="2" key="1">
    <citation type="journal article" date="2019" name="Int. J. Syst. Evol. Microbiol.">
        <title>The Global Catalogue of Microorganisms (GCM) 10K type strain sequencing project: providing services to taxonomists for standard genome sequencing and annotation.</title>
        <authorList>
            <consortium name="The Broad Institute Genomics Platform"/>
            <consortium name="The Broad Institute Genome Sequencing Center for Infectious Disease"/>
            <person name="Wu L."/>
            <person name="Ma J."/>
        </authorList>
    </citation>
    <scope>NUCLEOTIDE SEQUENCE [LARGE SCALE GENOMIC DNA]</scope>
    <source>
        <strain evidence="2">JCM 17975</strain>
    </source>
</reference>